<evidence type="ECO:0008006" key="3">
    <source>
        <dbReference type="Google" id="ProtNLM"/>
    </source>
</evidence>
<sequence length="239" mass="27749">MDEIPLNLDTGTSLRISGGKFKFFKGSFYVELNPVGTPLLDSNYYKNSGKFIGVFDAEGVLEQRIIDYPNQLTNPVGHIIPANYYSFDFSQDKMYICFPFEKFIRVYDLDSNFDNYQTLPIPRPDNIELDLIYLPNKFYPSEIPVQDRKISARVSDLIVQEDRLFLSFVINDNQNNDRFREFTSLFQLDLNEMKWKVQSELIDSFDLGMFVSPSNGSFLYLDASVTIKDDKFINFVSTK</sequence>
<protein>
    <recommendedName>
        <fullName evidence="3">DUF4221 domain-containing protein</fullName>
    </recommendedName>
</protein>
<gene>
    <name evidence="1" type="ORF">ACFFIP_14195</name>
</gene>
<evidence type="ECO:0000313" key="2">
    <source>
        <dbReference type="Proteomes" id="UP001589797"/>
    </source>
</evidence>
<dbReference type="RefSeq" id="WP_382388350.1">
    <property type="nucleotide sequence ID" value="NZ_JBHLWI010000038.1"/>
</dbReference>
<comment type="caution">
    <text evidence="1">The sequence shown here is derived from an EMBL/GenBank/DDBJ whole genome shotgun (WGS) entry which is preliminary data.</text>
</comment>
<accession>A0ABV6FVF0</accession>
<keyword evidence="2" id="KW-1185">Reference proteome</keyword>
<evidence type="ECO:0000313" key="1">
    <source>
        <dbReference type="EMBL" id="MFC0263840.1"/>
    </source>
</evidence>
<proteinExistence type="predicted"/>
<dbReference type="Proteomes" id="UP001589797">
    <property type="component" value="Unassembled WGS sequence"/>
</dbReference>
<name>A0ABV6FVF0_9BACT</name>
<organism evidence="1 2">
    <name type="scientific">Fontibacter flavus</name>
    <dbReference type="NCBI Taxonomy" id="654838"/>
    <lineage>
        <taxon>Bacteria</taxon>
        <taxon>Pseudomonadati</taxon>
        <taxon>Bacteroidota</taxon>
        <taxon>Cytophagia</taxon>
        <taxon>Cytophagales</taxon>
        <taxon>Cyclobacteriaceae</taxon>
        <taxon>Fontibacter</taxon>
    </lineage>
</organism>
<reference evidence="1 2" key="1">
    <citation type="submission" date="2024-09" db="EMBL/GenBank/DDBJ databases">
        <authorList>
            <person name="Sun Q."/>
            <person name="Mori K."/>
        </authorList>
    </citation>
    <scope>NUCLEOTIDE SEQUENCE [LARGE SCALE GENOMIC DNA]</scope>
    <source>
        <strain evidence="1 2">CCM 7650</strain>
    </source>
</reference>
<dbReference type="EMBL" id="JBHLWI010000038">
    <property type="protein sequence ID" value="MFC0263840.1"/>
    <property type="molecule type" value="Genomic_DNA"/>
</dbReference>